<dbReference type="KEGG" id="pry:Prubr_18840"/>
<accession>A0A810MZ63</accession>
<keyword evidence="2" id="KW-1185">Reference proteome</keyword>
<dbReference type="AlphaFoldDB" id="A0A810MZ63"/>
<dbReference type="RefSeq" id="WP_212823812.1">
    <property type="nucleotide sequence ID" value="NZ_AP023359.1"/>
</dbReference>
<proteinExistence type="predicted"/>
<organism evidence="1 2">
    <name type="scientific">Polymorphospora rubra</name>
    <dbReference type="NCBI Taxonomy" id="338584"/>
    <lineage>
        <taxon>Bacteria</taxon>
        <taxon>Bacillati</taxon>
        <taxon>Actinomycetota</taxon>
        <taxon>Actinomycetes</taxon>
        <taxon>Micromonosporales</taxon>
        <taxon>Micromonosporaceae</taxon>
        <taxon>Polymorphospora</taxon>
    </lineage>
</organism>
<name>A0A810MZ63_9ACTN</name>
<evidence type="ECO:0000313" key="2">
    <source>
        <dbReference type="Proteomes" id="UP000680866"/>
    </source>
</evidence>
<dbReference type="EMBL" id="AP023359">
    <property type="protein sequence ID" value="BCJ64863.1"/>
    <property type="molecule type" value="Genomic_DNA"/>
</dbReference>
<protein>
    <submittedName>
        <fullName evidence="1">Uncharacterized protein</fullName>
    </submittedName>
</protein>
<gene>
    <name evidence="1" type="ORF">Prubr_18840</name>
</gene>
<dbReference type="Proteomes" id="UP000680866">
    <property type="component" value="Chromosome"/>
</dbReference>
<sequence>MAAVLLTLTAAAVRTTRWWGCNFTPGDQVAAVTAYQKDPAFSLTPPNGQLIEETSKTRACDYRPGSREREESAGPEFATVWRQYTVDRPYTLDELIALAGPDVEAAGWHFVHQGDSGLPLLRYCKTINRVTARLEVFSLADGTPDHAATFTVLIDGRPDNADC</sequence>
<reference evidence="1" key="1">
    <citation type="submission" date="2020-08" db="EMBL/GenBank/DDBJ databases">
        <title>Whole genome shotgun sequence of Polymorphospora rubra NBRC 101157.</title>
        <authorList>
            <person name="Komaki H."/>
            <person name="Tamura T."/>
        </authorList>
    </citation>
    <scope>NUCLEOTIDE SEQUENCE</scope>
    <source>
        <strain evidence="1">NBRC 101157</strain>
    </source>
</reference>
<evidence type="ECO:0000313" key="1">
    <source>
        <dbReference type="EMBL" id="BCJ64863.1"/>
    </source>
</evidence>